<keyword evidence="2" id="KW-0560">Oxidoreductase</keyword>
<evidence type="ECO:0000256" key="1">
    <source>
        <dbReference type="ARBA" id="ARBA00006252"/>
    </source>
</evidence>
<accession>A0A972FFE8</accession>
<dbReference type="Proteomes" id="UP000599523">
    <property type="component" value="Unassembled WGS sequence"/>
</dbReference>
<dbReference type="GO" id="GO:0005829">
    <property type="term" value="C:cytosol"/>
    <property type="evidence" value="ECO:0007669"/>
    <property type="project" value="TreeGrafter"/>
</dbReference>
<dbReference type="InterPro" id="IPR051545">
    <property type="entry name" value="NAD(P)H_dehydrogenase_qn"/>
</dbReference>
<dbReference type="EMBL" id="WTVM01000111">
    <property type="protein sequence ID" value="NMG04337.1"/>
    <property type="molecule type" value="Genomic_DNA"/>
</dbReference>
<reference evidence="4" key="1">
    <citation type="submission" date="2019-12" db="EMBL/GenBank/DDBJ databases">
        <title>Comparative genomics gives insights into the taxonomy of the Azoarcus-Aromatoleum group and reveals separate origins of nif in the plant-associated Azoarcus and non-plant-associated Aromatoleum sub-groups.</title>
        <authorList>
            <person name="Lafos M."/>
            <person name="Maluk M."/>
            <person name="Batista M."/>
            <person name="Junghare M."/>
            <person name="Carmona M."/>
            <person name="Faoro H."/>
            <person name="Cruz L.M."/>
            <person name="Battistoni F."/>
            <person name="De Souza E."/>
            <person name="Pedrosa F."/>
            <person name="Chen W.-M."/>
            <person name="Poole P.S."/>
            <person name="Dixon R.A."/>
            <person name="James E.K."/>
        </authorList>
    </citation>
    <scope>NUCLEOTIDE SEQUENCE</scope>
    <source>
        <strain evidence="4">NSC3</strain>
    </source>
</reference>
<comment type="caution">
    <text evidence="4">The sequence shown here is derived from an EMBL/GenBank/DDBJ whole genome shotgun (WGS) entry which is preliminary data.</text>
</comment>
<proteinExistence type="inferred from homology"/>
<dbReference type="Pfam" id="PF02525">
    <property type="entry name" value="Flavodoxin_2"/>
    <property type="match status" value="1"/>
</dbReference>
<dbReference type="PANTHER" id="PTHR10204:SF34">
    <property type="entry name" value="NAD(P)H DEHYDROGENASE [QUINONE] 1 ISOFORM 1"/>
    <property type="match status" value="1"/>
</dbReference>
<dbReference type="SUPFAM" id="SSF52218">
    <property type="entry name" value="Flavoproteins"/>
    <property type="match status" value="1"/>
</dbReference>
<dbReference type="Gene3D" id="3.40.50.360">
    <property type="match status" value="1"/>
</dbReference>
<dbReference type="AlphaFoldDB" id="A0A972FFE8"/>
<protein>
    <submittedName>
        <fullName evidence="4">Flavodoxin family protein</fullName>
    </submittedName>
</protein>
<name>A0A972FFE8_9RHOO</name>
<dbReference type="GO" id="GO:0003955">
    <property type="term" value="F:NAD(P)H dehydrogenase (quinone) activity"/>
    <property type="evidence" value="ECO:0007669"/>
    <property type="project" value="TreeGrafter"/>
</dbReference>
<keyword evidence="5" id="KW-1185">Reference proteome</keyword>
<dbReference type="InterPro" id="IPR003680">
    <property type="entry name" value="Flavodoxin_fold"/>
</dbReference>
<evidence type="ECO:0000259" key="3">
    <source>
        <dbReference type="Pfam" id="PF02525"/>
    </source>
</evidence>
<dbReference type="RefSeq" id="WP_168989012.1">
    <property type="nucleotide sequence ID" value="NZ_CAWPHM010000013.1"/>
</dbReference>
<organism evidence="4 5">
    <name type="scientific">Azoarcus taiwanensis</name>
    <dbReference type="NCBI Taxonomy" id="666964"/>
    <lineage>
        <taxon>Bacteria</taxon>
        <taxon>Pseudomonadati</taxon>
        <taxon>Pseudomonadota</taxon>
        <taxon>Betaproteobacteria</taxon>
        <taxon>Rhodocyclales</taxon>
        <taxon>Zoogloeaceae</taxon>
        <taxon>Azoarcus</taxon>
    </lineage>
</organism>
<gene>
    <name evidence="4" type="ORF">GPA21_15370</name>
</gene>
<evidence type="ECO:0000256" key="2">
    <source>
        <dbReference type="ARBA" id="ARBA00023002"/>
    </source>
</evidence>
<feature type="domain" description="Flavodoxin-like fold" evidence="3">
    <location>
        <begin position="1"/>
        <end position="187"/>
    </location>
</feature>
<dbReference type="PANTHER" id="PTHR10204">
    <property type="entry name" value="NAD P H OXIDOREDUCTASE-RELATED"/>
    <property type="match status" value="1"/>
</dbReference>
<dbReference type="InterPro" id="IPR029039">
    <property type="entry name" value="Flavoprotein-like_sf"/>
</dbReference>
<evidence type="ECO:0000313" key="5">
    <source>
        <dbReference type="Proteomes" id="UP000599523"/>
    </source>
</evidence>
<comment type="similarity">
    <text evidence="1">Belongs to the NAD(P)H dehydrogenase (quinone) family.</text>
</comment>
<sequence length="197" mass="22165">MKCLVVIAHPVADSLCHSLAQSAIQALRESGHDVEVEDLCQAGFSPSLSVSERRSYYLSPFDKSAVHPQAERLLAAEALVLVFPTWWFGFPAVLKGWFDRVWAPGIAYDHASDLGPIKPRLHKLRYGLAIASLGSPWWVDRLLMRQPVKRVLKTALLGTCAPACRFDMLSLYKAERLSGEEVEAFRSRIRKRFANWS</sequence>
<evidence type="ECO:0000313" key="4">
    <source>
        <dbReference type="EMBL" id="NMG04337.1"/>
    </source>
</evidence>